<dbReference type="OrthoDB" id="8194222at2759"/>
<dbReference type="EMBL" id="CAKOFQ010007832">
    <property type="protein sequence ID" value="CAH2008795.1"/>
    <property type="molecule type" value="Genomic_DNA"/>
</dbReference>
<reference evidence="1" key="1">
    <citation type="submission" date="2022-03" db="EMBL/GenBank/DDBJ databases">
        <authorList>
            <person name="Sayadi A."/>
        </authorList>
    </citation>
    <scope>NUCLEOTIDE SEQUENCE</scope>
</reference>
<gene>
    <name evidence="1" type="ORF">ACAOBT_LOCUS30451</name>
</gene>
<sequence>MVFKYKRKTERAQGRDENVMNRAINSINQRETSIRGDVLQFRIPYPTLRKHFLKQPSKKQRFRLFFSGDIEQQLVQNIQEMDARFYGFTKQDLCILAFEFANRNNLPHHFRNGTAGEQWYSNVMRRYLELRLRTP</sequence>
<protein>
    <submittedName>
        <fullName evidence="1">Uncharacterized protein</fullName>
    </submittedName>
</protein>
<comment type="caution">
    <text evidence="1">The sequence shown here is derived from an EMBL/GenBank/DDBJ whole genome shotgun (WGS) entry which is preliminary data.</text>
</comment>
<evidence type="ECO:0000313" key="1">
    <source>
        <dbReference type="EMBL" id="CAH2008795.1"/>
    </source>
</evidence>
<keyword evidence="2" id="KW-1185">Reference proteome</keyword>
<dbReference type="Proteomes" id="UP001152888">
    <property type="component" value="Unassembled WGS sequence"/>
</dbReference>
<evidence type="ECO:0000313" key="2">
    <source>
        <dbReference type="Proteomes" id="UP001152888"/>
    </source>
</evidence>
<proteinExistence type="predicted"/>
<organism evidence="1 2">
    <name type="scientific">Acanthoscelides obtectus</name>
    <name type="common">Bean weevil</name>
    <name type="synonym">Bruchus obtectus</name>
    <dbReference type="NCBI Taxonomy" id="200917"/>
    <lineage>
        <taxon>Eukaryota</taxon>
        <taxon>Metazoa</taxon>
        <taxon>Ecdysozoa</taxon>
        <taxon>Arthropoda</taxon>
        <taxon>Hexapoda</taxon>
        <taxon>Insecta</taxon>
        <taxon>Pterygota</taxon>
        <taxon>Neoptera</taxon>
        <taxon>Endopterygota</taxon>
        <taxon>Coleoptera</taxon>
        <taxon>Polyphaga</taxon>
        <taxon>Cucujiformia</taxon>
        <taxon>Chrysomeloidea</taxon>
        <taxon>Chrysomelidae</taxon>
        <taxon>Bruchinae</taxon>
        <taxon>Bruchini</taxon>
        <taxon>Acanthoscelides</taxon>
    </lineage>
</organism>
<name>A0A9P0Q3K2_ACAOB</name>
<accession>A0A9P0Q3K2</accession>
<dbReference type="AlphaFoldDB" id="A0A9P0Q3K2"/>